<dbReference type="AlphaFoldDB" id="A0A1E2VDN4"/>
<name>A0A1E2VDN4_9GAMM</name>
<feature type="signal peptide" evidence="1">
    <location>
        <begin position="1"/>
        <end position="24"/>
    </location>
</feature>
<evidence type="ECO:0000313" key="2">
    <source>
        <dbReference type="EMBL" id="ODC05063.1"/>
    </source>
</evidence>
<protein>
    <recommendedName>
        <fullName evidence="4">Sn-glycerol-3-phosphate transporter</fullName>
    </recommendedName>
</protein>
<evidence type="ECO:0000313" key="3">
    <source>
        <dbReference type="Proteomes" id="UP000094291"/>
    </source>
</evidence>
<gene>
    <name evidence="2" type="ORF">BFW38_17515</name>
</gene>
<evidence type="ECO:0000256" key="1">
    <source>
        <dbReference type="SAM" id="SignalP"/>
    </source>
</evidence>
<dbReference type="RefSeq" id="WP_069000085.1">
    <property type="nucleotide sequence ID" value="NZ_MDTQ01000001.1"/>
</dbReference>
<dbReference type="EMBL" id="MDTQ01000001">
    <property type="protein sequence ID" value="ODC05063.1"/>
    <property type="molecule type" value="Genomic_DNA"/>
</dbReference>
<dbReference type="STRING" id="197479.BFW38_17515"/>
<dbReference type="OrthoDB" id="8561992at2"/>
<proteinExistence type="predicted"/>
<dbReference type="Proteomes" id="UP000094291">
    <property type="component" value="Unassembled WGS sequence"/>
</dbReference>
<keyword evidence="3" id="KW-1185">Reference proteome</keyword>
<reference evidence="2 3" key="1">
    <citation type="submission" date="2016-08" db="EMBL/GenBank/DDBJ databases">
        <authorList>
            <person name="Seilhamer J.J."/>
        </authorList>
    </citation>
    <scope>NUCLEOTIDE SEQUENCE [LARGE SCALE GENOMIC DNA]</scope>
    <source>
        <strain evidence="2 3">PH27A</strain>
    </source>
</reference>
<keyword evidence="1" id="KW-0732">Signal</keyword>
<comment type="caution">
    <text evidence="2">The sequence shown here is derived from an EMBL/GenBank/DDBJ whole genome shotgun (WGS) entry which is preliminary data.</text>
</comment>
<organism evidence="2 3">
    <name type="scientific">Terasakiispira papahanaumokuakeensis</name>
    <dbReference type="NCBI Taxonomy" id="197479"/>
    <lineage>
        <taxon>Bacteria</taxon>
        <taxon>Pseudomonadati</taxon>
        <taxon>Pseudomonadota</taxon>
        <taxon>Gammaproteobacteria</taxon>
        <taxon>Oceanospirillales</taxon>
        <taxon>Terasakiispira</taxon>
    </lineage>
</organism>
<accession>A0A1E2VDN4</accession>
<sequence length="176" mass="19844">MNLRWRSKLLGLVALSFFVSPAWATASQSPQWLLMTSFWTKHFDPKPEHNNHQDMINLEYQTAPSEAPFDWLPAQPDIRYLAGAATFRNSFAQRSEYAYVGVTQRWWGSDQWDIYGKLTMGLLHGYRGEYKDKIPLNGWGTAPAVLPGVGASWGPVSTEVILFGSAGIMWTGGVRF</sequence>
<evidence type="ECO:0008006" key="4">
    <source>
        <dbReference type="Google" id="ProtNLM"/>
    </source>
</evidence>
<feature type="chain" id="PRO_5009119731" description="Sn-glycerol-3-phosphate transporter" evidence="1">
    <location>
        <begin position="25"/>
        <end position="176"/>
    </location>
</feature>